<evidence type="ECO:0000313" key="6">
    <source>
        <dbReference type="EMBL" id="KGM50171.1"/>
    </source>
</evidence>
<dbReference type="EMBL" id="AQQX01000001">
    <property type="protein sequence ID" value="KGM50171.1"/>
    <property type="molecule type" value="Genomic_DNA"/>
</dbReference>
<dbReference type="Pfam" id="PF03466">
    <property type="entry name" value="LysR_substrate"/>
    <property type="match status" value="1"/>
</dbReference>
<keyword evidence="2" id="KW-0805">Transcription regulation</keyword>
<sequence length="302" mass="33348">MDSHLEHLDWSLLQVFVAVADGGSLSEAARRLGQSQPTIGRQVRRLEEESGLDLFQRQPRGLALTEQGQAILPAARRMAAAVGEIALAAAGEDRGLGGTLRLTASEMVAFHHLPPILSRMRRDVPEMQIVLIPSDRSENLLFREADLAVRMYRSEQLDVVTRRIGWLSIGAFAAKDYLDRKGRPTSIADVAGHDLIGYDRSDLILRGMRQMGLSIGREDFATRCDDQVTYWQLVRAGCGIGFGQVAFGSQDPALERILPELRIPALPVWLAAHEAVRKTPRVALAWRMLEEGLAPILSQSEA</sequence>
<dbReference type="eggNOG" id="COG0583">
    <property type="taxonomic scope" value="Bacteria"/>
</dbReference>
<dbReference type="InterPro" id="IPR000847">
    <property type="entry name" value="LysR_HTH_N"/>
</dbReference>
<comment type="similarity">
    <text evidence="1">Belongs to the LysR transcriptional regulatory family.</text>
</comment>
<dbReference type="Proteomes" id="UP000030004">
    <property type="component" value="Unassembled WGS sequence"/>
</dbReference>
<comment type="caution">
    <text evidence="6">The sequence shown here is derived from an EMBL/GenBank/DDBJ whole genome shotgun (WGS) entry which is preliminary data.</text>
</comment>
<evidence type="ECO:0000313" key="7">
    <source>
        <dbReference type="Proteomes" id="UP000030004"/>
    </source>
</evidence>
<gene>
    <name evidence="6" type="ORF">ATO9_01320</name>
</gene>
<evidence type="ECO:0000256" key="3">
    <source>
        <dbReference type="ARBA" id="ARBA00023125"/>
    </source>
</evidence>
<reference evidence="6 7" key="1">
    <citation type="journal article" date="2015" name="Antonie Van Leeuwenhoek">
        <title>Pseudooceanicola atlanticus gen. nov. sp. nov., isolated from surface seawater of the Atlantic Ocean and reclassification of Oceanicola batsensis, Oceanicola marinus, Oceanicola nitratireducens, Oceanicola nanhaiensis, Oceanicola antarcticus and Oceanicola flagellatus, as Pseudooceanicola batsensis comb. nov., Pseudooceanicola marinus comb. nov., Pseudooceanicola nitratireducens comb. nov., Pseudooceanicola nanhaiensis comb. nov., Pseudooceanicola antarcticus comb. nov., and Pseudooceanicola flagellatus comb. nov.</title>
        <authorList>
            <person name="Lai Q."/>
            <person name="Li G."/>
            <person name="Liu X."/>
            <person name="Du Y."/>
            <person name="Sun F."/>
            <person name="Shao Z."/>
        </authorList>
    </citation>
    <scope>NUCLEOTIDE SEQUENCE [LARGE SCALE GENOMIC DNA]</scope>
    <source>
        <strain evidence="6 7">22II-s11g</strain>
    </source>
</reference>
<protein>
    <submittedName>
        <fullName evidence="6">LysR family transcriptional regulator</fullName>
    </submittedName>
</protein>
<evidence type="ECO:0000256" key="2">
    <source>
        <dbReference type="ARBA" id="ARBA00023015"/>
    </source>
</evidence>
<organism evidence="6 7">
    <name type="scientific">Pseudooceanicola atlanticus</name>
    <dbReference type="NCBI Taxonomy" id="1461694"/>
    <lineage>
        <taxon>Bacteria</taxon>
        <taxon>Pseudomonadati</taxon>
        <taxon>Pseudomonadota</taxon>
        <taxon>Alphaproteobacteria</taxon>
        <taxon>Rhodobacterales</taxon>
        <taxon>Paracoccaceae</taxon>
        <taxon>Pseudooceanicola</taxon>
    </lineage>
</organism>
<dbReference type="Gene3D" id="1.10.10.10">
    <property type="entry name" value="Winged helix-like DNA-binding domain superfamily/Winged helix DNA-binding domain"/>
    <property type="match status" value="1"/>
</dbReference>
<keyword evidence="3" id="KW-0238">DNA-binding</keyword>
<dbReference type="Gene3D" id="3.40.190.290">
    <property type="match status" value="1"/>
</dbReference>
<dbReference type="PROSITE" id="PS50931">
    <property type="entry name" value="HTH_LYSR"/>
    <property type="match status" value="1"/>
</dbReference>
<dbReference type="GO" id="GO:0043565">
    <property type="term" value="F:sequence-specific DNA binding"/>
    <property type="evidence" value="ECO:0007669"/>
    <property type="project" value="TreeGrafter"/>
</dbReference>
<name>A0A0A0EGR6_9RHOB</name>
<dbReference type="PANTHER" id="PTHR30537:SF3">
    <property type="entry name" value="TRANSCRIPTIONAL REGULATORY PROTEIN"/>
    <property type="match status" value="1"/>
</dbReference>
<dbReference type="InterPro" id="IPR058163">
    <property type="entry name" value="LysR-type_TF_proteobact-type"/>
</dbReference>
<dbReference type="InterPro" id="IPR036388">
    <property type="entry name" value="WH-like_DNA-bd_sf"/>
</dbReference>
<evidence type="ECO:0000259" key="5">
    <source>
        <dbReference type="PROSITE" id="PS50931"/>
    </source>
</evidence>
<evidence type="ECO:0000256" key="1">
    <source>
        <dbReference type="ARBA" id="ARBA00009437"/>
    </source>
</evidence>
<dbReference type="OrthoDB" id="9798121at2"/>
<proteinExistence type="inferred from homology"/>
<dbReference type="STRING" id="1461694.ATO9_01320"/>
<dbReference type="FunFam" id="1.10.10.10:FF:000001">
    <property type="entry name" value="LysR family transcriptional regulator"/>
    <property type="match status" value="1"/>
</dbReference>
<accession>A0A0A0EGR6</accession>
<keyword evidence="7" id="KW-1185">Reference proteome</keyword>
<dbReference type="InterPro" id="IPR005119">
    <property type="entry name" value="LysR_subst-bd"/>
</dbReference>
<dbReference type="SUPFAM" id="SSF46785">
    <property type="entry name" value="Winged helix' DNA-binding domain"/>
    <property type="match status" value="1"/>
</dbReference>
<dbReference type="GO" id="GO:0003700">
    <property type="term" value="F:DNA-binding transcription factor activity"/>
    <property type="evidence" value="ECO:0007669"/>
    <property type="project" value="InterPro"/>
</dbReference>
<dbReference type="AlphaFoldDB" id="A0A0A0EGR6"/>
<dbReference type="InterPro" id="IPR036390">
    <property type="entry name" value="WH_DNA-bd_sf"/>
</dbReference>
<feature type="domain" description="HTH lysR-type" evidence="5">
    <location>
        <begin position="8"/>
        <end position="65"/>
    </location>
</feature>
<dbReference type="RefSeq" id="WP_043743993.1">
    <property type="nucleotide sequence ID" value="NZ_AQQX01000001.1"/>
</dbReference>
<dbReference type="GO" id="GO:0006351">
    <property type="term" value="P:DNA-templated transcription"/>
    <property type="evidence" value="ECO:0007669"/>
    <property type="project" value="TreeGrafter"/>
</dbReference>
<evidence type="ECO:0000256" key="4">
    <source>
        <dbReference type="ARBA" id="ARBA00023163"/>
    </source>
</evidence>
<dbReference type="SUPFAM" id="SSF53850">
    <property type="entry name" value="Periplasmic binding protein-like II"/>
    <property type="match status" value="1"/>
</dbReference>
<keyword evidence="4" id="KW-0804">Transcription</keyword>
<dbReference type="PANTHER" id="PTHR30537">
    <property type="entry name" value="HTH-TYPE TRANSCRIPTIONAL REGULATOR"/>
    <property type="match status" value="1"/>
</dbReference>
<dbReference type="PRINTS" id="PR00039">
    <property type="entry name" value="HTHLYSR"/>
</dbReference>
<dbReference type="Pfam" id="PF00126">
    <property type="entry name" value="HTH_1"/>
    <property type="match status" value="1"/>
</dbReference>